<evidence type="ECO:0000313" key="3">
    <source>
        <dbReference type="Proteomes" id="UP001195724"/>
    </source>
</evidence>
<protein>
    <submittedName>
        <fullName evidence="2">Nucleoside-diphosphate-sugar epimerase</fullName>
    </submittedName>
</protein>
<evidence type="ECO:0000313" key="2">
    <source>
        <dbReference type="EMBL" id="MBM7810445.1"/>
    </source>
</evidence>
<dbReference type="InterPro" id="IPR051783">
    <property type="entry name" value="NAD(P)-dependent_oxidoreduct"/>
</dbReference>
<reference evidence="2 3" key="1">
    <citation type="submission" date="2021-01" db="EMBL/GenBank/DDBJ databases">
        <title>Sequencing the genomes of 1000 actinobacteria strains.</title>
        <authorList>
            <person name="Klenk H.-P."/>
        </authorList>
    </citation>
    <scope>NUCLEOTIDE SEQUENCE [LARGE SCALE GENOMIC DNA]</scope>
    <source>
        <strain evidence="2 3">DSM 44581</strain>
    </source>
</reference>
<dbReference type="Gene3D" id="3.40.50.720">
    <property type="entry name" value="NAD(P)-binding Rossmann-like Domain"/>
    <property type="match status" value="1"/>
</dbReference>
<accession>A0ABS2S3L3</accession>
<evidence type="ECO:0000259" key="1">
    <source>
        <dbReference type="Pfam" id="PF01370"/>
    </source>
</evidence>
<dbReference type="Proteomes" id="UP001195724">
    <property type="component" value="Unassembled WGS sequence"/>
</dbReference>
<organism evidence="2 3">
    <name type="scientific">Saccharothrix algeriensis</name>
    <dbReference type="NCBI Taxonomy" id="173560"/>
    <lineage>
        <taxon>Bacteria</taxon>
        <taxon>Bacillati</taxon>
        <taxon>Actinomycetota</taxon>
        <taxon>Actinomycetes</taxon>
        <taxon>Pseudonocardiales</taxon>
        <taxon>Pseudonocardiaceae</taxon>
        <taxon>Saccharothrix</taxon>
    </lineage>
</organism>
<comment type="caution">
    <text evidence="2">The sequence shown here is derived from an EMBL/GenBank/DDBJ whole genome shotgun (WGS) entry which is preliminary data.</text>
</comment>
<dbReference type="PANTHER" id="PTHR48079:SF6">
    <property type="entry name" value="NAD(P)-BINDING DOMAIN-CONTAINING PROTEIN-RELATED"/>
    <property type="match status" value="1"/>
</dbReference>
<dbReference type="EMBL" id="JAFBCL010000001">
    <property type="protein sequence ID" value="MBM7810445.1"/>
    <property type="molecule type" value="Genomic_DNA"/>
</dbReference>
<name>A0ABS2S3L3_9PSEU</name>
<dbReference type="PANTHER" id="PTHR48079">
    <property type="entry name" value="PROTEIN YEEZ"/>
    <property type="match status" value="1"/>
</dbReference>
<sequence length="310" mass="32750">MNARQVLVTGATGFIGSAVLRALAARPGVAARGLVRRAPGGDSARFVLGDLTEPASLEAACRGVDTVVHAASEVGEDPRRCWAVNAAGTAALVAAAHRAGVARIVHVSTASVYGRGPHCGAPPPAAGYRPSSAASRSRLVAERVVRDHGGVVVRPHLVYGRGDRWFVPALAGLLVAAGARIDSPALVSTILVDDLARAVCALAALEDDRPHRGAALDVNHPEPTSVRALGEAVADALAPDVPDRSAPLVAFERLLPEGGRHRRHLAVLAHDRWYESRRVWDVTGLDPGAPFEVGLERCADWYRRFLRARR</sequence>
<dbReference type="InterPro" id="IPR001509">
    <property type="entry name" value="Epimerase_deHydtase"/>
</dbReference>
<proteinExistence type="predicted"/>
<dbReference type="RefSeq" id="WP_204841416.1">
    <property type="nucleotide sequence ID" value="NZ_JAFBCL010000001.1"/>
</dbReference>
<dbReference type="SUPFAM" id="SSF51735">
    <property type="entry name" value="NAD(P)-binding Rossmann-fold domains"/>
    <property type="match status" value="1"/>
</dbReference>
<feature type="domain" description="NAD-dependent epimerase/dehydratase" evidence="1">
    <location>
        <begin position="6"/>
        <end position="205"/>
    </location>
</feature>
<dbReference type="Pfam" id="PF01370">
    <property type="entry name" value="Epimerase"/>
    <property type="match status" value="1"/>
</dbReference>
<gene>
    <name evidence="2" type="ORF">JOE68_001310</name>
</gene>
<dbReference type="InterPro" id="IPR036291">
    <property type="entry name" value="NAD(P)-bd_dom_sf"/>
</dbReference>
<keyword evidence="3" id="KW-1185">Reference proteome</keyword>